<evidence type="ECO:0000256" key="4">
    <source>
        <dbReference type="ARBA" id="ARBA00022989"/>
    </source>
</evidence>
<protein>
    <submittedName>
        <fullName evidence="9">Kef-type K+ transport system, membrane component</fullName>
    </submittedName>
</protein>
<keyword evidence="4 7" id="KW-1133">Transmembrane helix</keyword>
<dbReference type="GO" id="GO:1902600">
    <property type="term" value="P:proton transmembrane transport"/>
    <property type="evidence" value="ECO:0007669"/>
    <property type="project" value="InterPro"/>
</dbReference>
<keyword evidence="10" id="KW-1185">Reference proteome</keyword>
<reference evidence="9 10" key="1">
    <citation type="submission" date="2011-09" db="EMBL/GenBank/DDBJ databases">
        <authorList>
            <consortium name="US DOE Joint Genome Institute (JGI-PGF)"/>
            <person name="Lucas S."/>
            <person name="Han J."/>
            <person name="Lapidus A."/>
            <person name="Cheng J.-F."/>
            <person name="Goodwin L."/>
            <person name="Pitluck S."/>
            <person name="Peters L."/>
            <person name="Land M.L."/>
            <person name="Hauser L."/>
            <person name="Brambilla E."/>
            <person name="Klenk H.-P."/>
            <person name="Woyke T.J."/>
        </authorList>
    </citation>
    <scope>NUCLEOTIDE SEQUENCE [LARGE SCALE GENOMIC DNA]</scope>
    <source>
        <strain evidence="9 10">K62</strain>
    </source>
</reference>
<dbReference type="GO" id="GO:0016020">
    <property type="term" value="C:membrane"/>
    <property type="evidence" value="ECO:0007669"/>
    <property type="project" value="UniProtKB-SubCell"/>
</dbReference>
<keyword evidence="2" id="KW-0813">Transport</keyword>
<dbReference type="eggNOG" id="COG0475">
    <property type="taxonomic scope" value="Bacteria"/>
</dbReference>
<keyword evidence="6 7" id="KW-0472">Membrane</keyword>
<gene>
    <name evidence="9" type="ORF">SacglDRAFT_02060</name>
</gene>
<keyword evidence="3 7" id="KW-0812">Transmembrane</keyword>
<feature type="transmembrane region" description="Helical" evidence="7">
    <location>
        <begin position="170"/>
        <end position="194"/>
    </location>
</feature>
<feature type="transmembrane region" description="Helical" evidence="7">
    <location>
        <begin position="43"/>
        <end position="61"/>
    </location>
</feature>
<dbReference type="InterPro" id="IPR006153">
    <property type="entry name" value="Cation/H_exchanger_TM"/>
</dbReference>
<feature type="transmembrane region" description="Helical" evidence="7">
    <location>
        <begin position="241"/>
        <end position="263"/>
    </location>
</feature>
<feature type="transmembrane region" description="Helical" evidence="7">
    <location>
        <begin position="112"/>
        <end position="129"/>
    </location>
</feature>
<feature type="transmembrane region" description="Helical" evidence="7">
    <location>
        <begin position="348"/>
        <end position="371"/>
    </location>
</feature>
<dbReference type="EMBL" id="CM001484">
    <property type="protein sequence ID" value="EIE98966.1"/>
    <property type="molecule type" value="Genomic_DNA"/>
</dbReference>
<comment type="subcellular location">
    <subcellularLocation>
        <location evidence="1">Membrane</location>
        <topology evidence="1">Multi-pass membrane protein</topology>
    </subcellularLocation>
</comment>
<dbReference type="PANTHER" id="PTHR32468">
    <property type="entry name" value="CATION/H + ANTIPORTER"/>
    <property type="match status" value="1"/>
</dbReference>
<feature type="transmembrane region" description="Helical" evidence="7">
    <location>
        <begin position="12"/>
        <end position="31"/>
    </location>
</feature>
<evidence type="ECO:0000256" key="7">
    <source>
        <dbReference type="SAM" id="Phobius"/>
    </source>
</evidence>
<dbReference type="Proteomes" id="UP000005087">
    <property type="component" value="Chromosome"/>
</dbReference>
<dbReference type="OrthoDB" id="9793589at2"/>
<evidence type="ECO:0000256" key="5">
    <source>
        <dbReference type="ARBA" id="ARBA00023065"/>
    </source>
</evidence>
<feature type="transmembrane region" description="Helical" evidence="7">
    <location>
        <begin position="321"/>
        <end position="341"/>
    </location>
</feature>
<feature type="domain" description="Cation/H+ exchanger transmembrane" evidence="8">
    <location>
        <begin position="58"/>
        <end position="430"/>
    </location>
</feature>
<dbReference type="GO" id="GO:0015297">
    <property type="term" value="F:antiporter activity"/>
    <property type="evidence" value="ECO:0007669"/>
    <property type="project" value="InterPro"/>
</dbReference>
<dbReference type="InterPro" id="IPR050794">
    <property type="entry name" value="CPA2_transporter"/>
</dbReference>
<evidence type="ECO:0000256" key="3">
    <source>
        <dbReference type="ARBA" id="ARBA00022692"/>
    </source>
</evidence>
<proteinExistence type="predicted"/>
<reference evidence="10" key="2">
    <citation type="submission" date="2012-01" db="EMBL/GenBank/DDBJ databases">
        <title>Noncontiguous Finished sequence of chromosome of Saccharomonospora glauca K62.</title>
        <authorList>
            <consortium name="US DOE Joint Genome Institute"/>
            <person name="Lucas S."/>
            <person name="Han J."/>
            <person name="Lapidus A."/>
            <person name="Cheng J.-F."/>
            <person name="Goodwin L."/>
            <person name="Pitluck S."/>
            <person name="Peters L."/>
            <person name="Mikhailova N."/>
            <person name="Held B."/>
            <person name="Detter J.C."/>
            <person name="Han C."/>
            <person name="Tapia R."/>
            <person name="Land M."/>
            <person name="Hauser L."/>
            <person name="Kyrpides N."/>
            <person name="Ivanova N."/>
            <person name="Pagani I."/>
            <person name="Brambilla E.-M."/>
            <person name="Klenk H.-P."/>
            <person name="Woyke T."/>
        </authorList>
    </citation>
    <scope>NUCLEOTIDE SEQUENCE [LARGE SCALE GENOMIC DNA]</scope>
    <source>
        <strain evidence="10">K62</strain>
    </source>
</reference>
<evidence type="ECO:0000259" key="8">
    <source>
        <dbReference type="Pfam" id="PF00999"/>
    </source>
</evidence>
<evidence type="ECO:0000256" key="1">
    <source>
        <dbReference type="ARBA" id="ARBA00004141"/>
    </source>
</evidence>
<evidence type="ECO:0000256" key="2">
    <source>
        <dbReference type="ARBA" id="ARBA00022448"/>
    </source>
</evidence>
<accession>I1D1Z2</accession>
<name>I1D1Z2_9PSEU</name>
<dbReference type="STRING" id="928724.SacglDRAFT_02060"/>
<dbReference type="HOGENOM" id="CLU_005126_7_0_11"/>
<organism evidence="9 10">
    <name type="scientific">Saccharomonospora glauca K62</name>
    <dbReference type="NCBI Taxonomy" id="928724"/>
    <lineage>
        <taxon>Bacteria</taxon>
        <taxon>Bacillati</taxon>
        <taxon>Actinomycetota</taxon>
        <taxon>Actinomycetes</taxon>
        <taxon>Pseudonocardiales</taxon>
        <taxon>Pseudonocardiaceae</taxon>
        <taxon>Saccharomonospora</taxon>
    </lineage>
</organism>
<feature type="transmembrane region" description="Helical" evidence="7">
    <location>
        <begin position="136"/>
        <end position="164"/>
    </location>
</feature>
<feature type="transmembrane region" description="Helical" evidence="7">
    <location>
        <begin position="383"/>
        <end position="403"/>
    </location>
</feature>
<evidence type="ECO:0000313" key="9">
    <source>
        <dbReference type="EMBL" id="EIE98966.1"/>
    </source>
</evidence>
<dbReference type="Gene3D" id="1.20.1530.20">
    <property type="match status" value="1"/>
</dbReference>
<feature type="transmembrane region" description="Helical" evidence="7">
    <location>
        <begin position="73"/>
        <end position="92"/>
    </location>
</feature>
<dbReference type="InterPro" id="IPR038770">
    <property type="entry name" value="Na+/solute_symporter_sf"/>
</dbReference>
<keyword evidence="5" id="KW-0406">Ion transport</keyword>
<evidence type="ECO:0000313" key="10">
    <source>
        <dbReference type="Proteomes" id="UP000005087"/>
    </source>
</evidence>
<dbReference type="Pfam" id="PF00999">
    <property type="entry name" value="Na_H_Exchanger"/>
    <property type="match status" value="1"/>
</dbReference>
<feature type="transmembrane region" description="Helical" evidence="7">
    <location>
        <begin position="206"/>
        <end position="229"/>
    </location>
</feature>
<evidence type="ECO:0000256" key="6">
    <source>
        <dbReference type="ARBA" id="ARBA00023136"/>
    </source>
</evidence>
<dbReference type="RefSeq" id="WP_005464178.1">
    <property type="nucleotide sequence ID" value="NZ_CM001484.1"/>
</dbReference>
<dbReference type="PANTHER" id="PTHR32468:SF0">
    <property type="entry name" value="K(+)_H(+) ANTIPORTER 1"/>
    <property type="match status" value="1"/>
</dbReference>
<sequence>MTVISRNRRTWLGLGAGLLVLVLGVVVWAGGTVRSEAGGGVDPLARFLLAVAVILVVSHVLGSVLRRVGQPRVVGEMLGGVMLGPSVLGSMWPEAMQWLFTADALGHLDKVGQLGLVVFMFLLGCELRLDRIDRPATVAATVAGGTGLPFAVGIGLACAFAGLLSPRGFTVPYALFLGLALSITALPVLARILLDLKLEETGVGVLTVSAAAIGDGVAWLVLTVILTATGQGTHASAAETAYLAAALVVVTFLCVRPALAVLVRKVRSKQLLTVVLLAGAITFSAVTQAINLHPVIGAFLFGAVVPRDSEPVRRVGHQLQGFTLIVLLPVFFAGVGLNTSVGLLGGDLVAWTVFGTLLVASVTAKFVGAGGAARLTGLPTRQAVWVGAAMNCRGVTELVIAAIGFQAGLINQLGFTMLVLLAVITTVLSNWALRWLSPDGVALDRSRAPMGSTGKDAR</sequence>
<feature type="transmembrane region" description="Helical" evidence="7">
    <location>
        <begin position="415"/>
        <end position="433"/>
    </location>
</feature>
<dbReference type="AlphaFoldDB" id="I1D1Z2"/>